<proteinExistence type="predicted"/>
<accession>A0ABQ6NPS3</accession>
<dbReference type="Pfam" id="PF06283">
    <property type="entry name" value="ThuA"/>
    <property type="match status" value="1"/>
</dbReference>
<reference evidence="2 3" key="1">
    <citation type="submission" date="2023-05" db="EMBL/GenBank/DDBJ databases">
        <title>Draft genome of Paenibacillus sp. CCS26.</title>
        <authorList>
            <person name="Akita H."/>
            <person name="Shinto Y."/>
            <person name="Kimura Z."/>
        </authorList>
    </citation>
    <scope>NUCLEOTIDE SEQUENCE [LARGE SCALE GENOMIC DNA]</scope>
    <source>
        <strain evidence="2 3">CCS26</strain>
    </source>
</reference>
<dbReference type="InterPro" id="IPR029010">
    <property type="entry name" value="ThuA-like"/>
</dbReference>
<feature type="domain" description="ThuA-like" evidence="1">
    <location>
        <begin position="47"/>
        <end position="232"/>
    </location>
</feature>
<dbReference type="InterPro" id="IPR009381">
    <property type="entry name" value="Trehalose_catabolism_ThuA_prok"/>
</dbReference>
<dbReference type="Gene3D" id="3.40.50.880">
    <property type="match status" value="1"/>
</dbReference>
<organism evidence="2 3">
    <name type="scientific">Paenibacillus glycanilyticus</name>
    <dbReference type="NCBI Taxonomy" id="126569"/>
    <lineage>
        <taxon>Bacteria</taxon>
        <taxon>Bacillati</taxon>
        <taxon>Bacillota</taxon>
        <taxon>Bacilli</taxon>
        <taxon>Bacillales</taxon>
        <taxon>Paenibacillaceae</taxon>
        <taxon>Paenibacillus</taxon>
    </lineage>
</organism>
<keyword evidence="3" id="KW-1185">Reference proteome</keyword>
<dbReference type="RefSeq" id="WP_248757370.1">
    <property type="nucleotide sequence ID" value="NZ_BTCL01000015.1"/>
</dbReference>
<dbReference type="Proteomes" id="UP001285921">
    <property type="component" value="Unassembled WGS sequence"/>
</dbReference>
<sequence>MQGTAGNGMAYGKRPIRVTIWNEFIQERTEPPVARNYPHGIHMAIAHGIGAYGFLLRTATLDQPEHGLTEQALNETDVLIWWGHLAHDQVSDAVVNRIQARVLNGMGLIVLHSGHRSKIFQKLMGTTCDLKWRSDAEREVLWVVNPAHPITEGIGQYIDLAPEEMYGEFFDIPAPDELVFISWFQGGEVFRSGCSFFRGRGKIFYFRPGDQAYPTYYNAQVLHVIANAVRWAATAHGVQPTYGNVPPHVPFR</sequence>
<name>A0ABQ6NPS3_9BACL</name>
<comment type="caution">
    <text evidence="2">The sequence shown here is derived from an EMBL/GenBank/DDBJ whole genome shotgun (WGS) entry which is preliminary data.</text>
</comment>
<gene>
    <name evidence="2" type="ORF">PghCCS26_39230</name>
</gene>
<dbReference type="PIRSF" id="PIRSF030013">
    <property type="entry name" value="ThuA"/>
    <property type="match status" value="1"/>
</dbReference>
<dbReference type="InterPro" id="IPR029062">
    <property type="entry name" value="Class_I_gatase-like"/>
</dbReference>
<dbReference type="SUPFAM" id="SSF52317">
    <property type="entry name" value="Class I glutamine amidotransferase-like"/>
    <property type="match status" value="1"/>
</dbReference>
<evidence type="ECO:0000313" key="2">
    <source>
        <dbReference type="EMBL" id="GMK46794.1"/>
    </source>
</evidence>
<protein>
    <submittedName>
        <fullName evidence="2">Trehalose utilization protein ThuA</fullName>
    </submittedName>
</protein>
<dbReference type="EMBL" id="BTCL01000015">
    <property type="protein sequence ID" value="GMK46794.1"/>
    <property type="molecule type" value="Genomic_DNA"/>
</dbReference>
<evidence type="ECO:0000259" key="1">
    <source>
        <dbReference type="Pfam" id="PF06283"/>
    </source>
</evidence>
<evidence type="ECO:0000313" key="3">
    <source>
        <dbReference type="Proteomes" id="UP001285921"/>
    </source>
</evidence>